<evidence type="ECO:0000256" key="2">
    <source>
        <dbReference type="ARBA" id="ARBA00022448"/>
    </source>
</evidence>
<proteinExistence type="inferred from homology"/>
<feature type="domain" description="Leucine-binding protein" evidence="6">
    <location>
        <begin position="35"/>
        <end position="371"/>
    </location>
</feature>
<protein>
    <submittedName>
        <fullName evidence="7">ABC transporter substrate-binding protein</fullName>
    </submittedName>
</protein>
<dbReference type="EMBL" id="CP067089">
    <property type="protein sequence ID" value="QQO08612.1"/>
    <property type="molecule type" value="Genomic_DNA"/>
</dbReference>
<dbReference type="PANTHER" id="PTHR30483">
    <property type="entry name" value="LEUCINE-SPECIFIC-BINDING PROTEIN"/>
    <property type="match status" value="1"/>
</dbReference>
<dbReference type="PRINTS" id="PR00337">
    <property type="entry name" value="LEUILEVALBP"/>
</dbReference>
<evidence type="ECO:0000256" key="5">
    <source>
        <dbReference type="SAM" id="SignalP"/>
    </source>
</evidence>
<dbReference type="PANTHER" id="PTHR30483:SF6">
    <property type="entry name" value="PERIPLASMIC BINDING PROTEIN OF ABC TRANSPORTER FOR NATURAL AMINO ACIDS"/>
    <property type="match status" value="1"/>
</dbReference>
<keyword evidence="4" id="KW-0029">Amino-acid transport</keyword>
<evidence type="ECO:0000256" key="4">
    <source>
        <dbReference type="ARBA" id="ARBA00022970"/>
    </source>
</evidence>
<dbReference type="Gene3D" id="3.40.50.2300">
    <property type="match status" value="2"/>
</dbReference>
<dbReference type="Proteomes" id="UP000595917">
    <property type="component" value="Chromosome"/>
</dbReference>
<dbReference type="InterPro" id="IPR028082">
    <property type="entry name" value="Peripla_BP_I"/>
</dbReference>
<evidence type="ECO:0000256" key="3">
    <source>
        <dbReference type="ARBA" id="ARBA00022729"/>
    </source>
</evidence>
<gene>
    <name evidence="7" type="ORF">JFL75_17025</name>
</gene>
<name>A0A7T8B9M1_9SPIR</name>
<evidence type="ECO:0000259" key="6">
    <source>
        <dbReference type="Pfam" id="PF13458"/>
    </source>
</evidence>
<dbReference type="AlphaFoldDB" id="A0A7T8B9M1"/>
<dbReference type="InterPro" id="IPR028081">
    <property type="entry name" value="Leu-bd"/>
</dbReference>
<dbReference type="Pfam" id="PF13458">
    <property type="entry name" value="Peripla_BP_6"/>
    <property type="match status" value="1"/>
</dbReference>
<dbReference type="RefSeq" id="WP_215625918.1">
    <property type="nucleotide sequence ID" value="NZ_CP067089.2"/>
</dbReference>
<organism evidence="7 8">
    <name type="scientific">Breznakiella homolactica</name>
    <dbReference type="NCBI Taxonomy" id="2798577"/>
    <lineage>
        <taxon>Bacteria</taxon>
        <taxon>Pseudomonadati</taxon>
        <taxon>Spirochaetota</taxon>
        <taxon>Spirochaetia</taxon>
        <taxon>Spirochaetales</taxon>
        <taxon>Breznakiellaceae</taxon>
        <taxon>Breznakiella</taxon>
    </lineage>
</organism>
<evidence type="ECO:0000313" key="7">
    <source>
        <dbReference type="EMBL" id="QQO08612.1"/>
    </source>
</evidence>
<accession>A0A7T8B9M1</accession>
<keyword evidence="3 5" id="KW-0732">Signal</keyword>
<evidence type="ECO:0000313" key="8">
    <source>
        <dbReference type="Proteomes" id="UP000595917"/>
    </source>
</evidence>
<sequence>MSFSKKILYTALAALLILTAGTPVFAGGSSEGGAIKIGAVSARTGDNAGLGEMQGNGAKLAVAEINAKGGVLGRQIELILEDSQGIPAQAVAALNKLLHRDNVAVVIGDSQSSPCFAMLPVIEKAQVPMLPHGTNVGICEQGNQWIFRTRANDEVKFGSLGSYLIDDVGFKRLAILHDSADYGIGGAASIEKALAGRTNIIVANETFTPGDKDFSSQLLKIRNANPDVLVLIGPMVDMGLAMKQARQMGIEARFAGGAGIESTTTVGAAGGAAENLIFAAGFISANPDPQVSDFVTSFEKNYGKTPDDFAATGYDSIYLAAAAIEKAGSTDHAAIQKALRELTFKGVEGTFDFDANGEGLHSMQFGTIKNGATAFFDPSMK</sequence>
<evidence type="ECO:0000256" key="1">
    <source>
        <dbReference type="ARBA" id="ARBA00010062"/>
    </source>
</evidence>
<dbReference type="InterPro" id="IPR000709">
    <property type="entry name" value="Leu_Ile_Val-bd"/>
</dbReference>
<dbReference type="InterPro" id="IPR051010">
    <property type="entry name" value="BCAA_transport"/>
</dbReference>
<reference evidence="7" key="1">
    <citation type="submission" date="2021-01" db="EMBL/GenBank/DDBJ databases">
        <title>Description of Breznakiella homolactica.</title>
        <authorList>
            <person name="Song Y."/>
            <person name="Brune A."/>
        </authorList>
    </citation>
    <scope>NUCLEOTIDE SEQUENCE</scope>
    <source>
        <strain evidence="7">RmG30</strain>
    </source>
</reference>
<dbReference type="KEGG" id="bhc:JFL75_17025"/>
<dbReference type="GO" id="GO:0006865">
    <property type="term" value="P:amino acid transport"/>
    <property type="evidence" value="ECO:0007669"/>
    <property type="project" value="UniProtKB-KW"/>
</dbReference>
<keyword evidence="2" id="KW-0813">Transport</keyword>
<keyword evidence="8" id="KW-1185">Reference proteome</keyword>
<comment type="similarity">
    <text evidence="1">Belongs to the leucine-binding protein family.</text>
</comment>
<feature type="signal peptide" evidence="5">
    <location>
        <begin position="1"/>
        <end position="26"/>
    </location>
</feature>
<dbReference type="CDD" id="cd06349">
    <property type="entry name" value="PBP1_ABC_HAAT-like"/>
    <property type="match status" value="1"/>
</dbReference>
<feature type="chain" id="PRO_5030522110" evidence="5">
    <location>
        <begin position="27"/>
        <end position="381"/>
    </location>
</feature>
<dbReference type="SUPFAM" id="SSF53822">
    <property type="entry name" value="Periplasmic binding protein-like I"/>
    <property type="match status" value="1"/>
</dbReference>